<protein>
    <submittedName>
        <fullName evidence="4">Malonyl-CoA synthase</fullName>
    </submittedName>
</protein>
<dbReference type="InterPro" id="IPR020845">
    <property type="entry name" value="AMP-binding_CS"/>
</dbReference>
<dbReference type="PANTHER" id="PTHR43201">
    <property type="entry name" value="ACYL-COA SYNTHETASE"/>
    <property type="match status" value="1"/>
</dbReference>
<accession>A0A917IBV3</accession>
<dbReference type="SUPFAM" id="SSF56801">
    <property type="entry name" value="Acetyl-CoA synthetase-like"/>
    <property type="match status" value="1"/>
</dbReference>
<dbReference type="Gene3D" id="3.40.50.12780">
    <property type="entry name" value="N-terminal domain of ligase-like"/>
    <property type="match status" value="1"/>
</dbReference>
<dbReference type="InterPro" id="IPR000873">
    <property type="entry name" value="AMP-dep_synth/lig_dom"/>
</dbReference>
<dbReference type="Pfam" id="PF13193">
    <property type="entry name" value="AMP-binding_C"/>
    <property type="match status" value="1"/>
</dbReference>
<reference evidence="4" key="1">
    <citation type="journal article" date="2014" name="Int. J. Syst. Evol. Microbiol.">
        <title>Complete genome sequence of Corynebacterium casei LMG S-19264T (=DSM 44701T), isolated from a smear-ripened cheese.</title>
        <authorList>
            <consortium name="US DOE Joint Genome Institute (JGI-PGF)"/>
            <person name="Walter F."/>
            <person name="Albersmeier A."/>
            <person name="Kalinowski J."/>
            <person name="Ruckert C."/>
        </authorList>
    </citation>
    <scope>NUCLEOTIDE SEQUENCE</scope>
    <source>
        <strain evidence="4">CGMCC 1.15794</strain>
    </source>
</reference>
<evidence type="ECO:0000259" key="2">
    <source>
        <dbReference type="Pfam" id="PF00501"/>
    </source>
</evidence>
<reference evidence="4" key="2">
    <citation type="submission" date="2020-09" db="EMBL/GenBank/DDBJ databases">
        <authorList>
            <person name="Sun Q."/>
            <person name="Zhou Y."/>
        </authorList>
    </citation>
    <scope>NUCLEOTIDE SEQUENCE</scope>
    <source>
        <strain evidence="4">CGMCC 1.15794</strain>
    </source>
</reference>
<dbReference type="InterPro" id="IPR042099">
    <property type="entry name" value="ANL_N_sf"/>
</dbReference>
<feature type="domain" description="AMP-binding enzyme C-terminal" evidence="3">
    <location>
        <begin position="407"/>
        <end position="482"/>
    </location>
</feature>
<dbReference type="GO" id="GO:0031956">
    <property type="term" value="F:medium-chain fatty acid-CoA ligase activity"/>
    <property type="evidence" value="ECO:0007669"/>
    <property type="project" value="TreeGrafter"/>
</dbReference>
<dbReference type="GO" id="GO:0006631">
    <property type="term" value="P:fatty acid metabolic process"/>
    <property type="evidence" value="ECO:0007669"/>
    <property type="project" value="TreeGrafter"/>
</dbReference>
<dbReference type="Pfam" id="PF00501">
    <property type="entry name" value="AMP-binding"/>
    <property type="match status" value="1"/>
</dbReference>
<dbReference type="Gene3D" id="3.30.300.30">
    <property type="match status" value="1"/>
</dbReference>
<dbReference type="InterPro" id="IPR045851">
    <property type="entry name" value="AMP-bd_C_sf"/>
</dbReference>
<dbReference type="AlphaFoldDB" id="A0A917IBV3"/>
<comment type="similarity">
    <text evidence="1">Belongs to the ATP-dependent AMP-binding enzyme family.</text>
</comment>
<dbReference type="EMBL" id="BMJY01000002">
    <property type="protein sequence ID" value="GGH36778.1"/>
    <property type="molecule type" value="Genomic_DNA"/>
</dbReference>
<name>A0A917IBV3_9MICO</name>
<keyword evidence="5" id="KW-1185">Reference proteome</keyword>
<feature type="domain" description="AMP-dependent synthetase/ligase" evidence="2">
    <location>
        <begin position="18"/>
        <end position="356"/>
    </location>
</feature>
<dbReference type="NCBIfam" id="NF005702">
    <property type="entry name" value="PRK07514.1"/>
    <property type="match status" value="1"/>
</dbReference>
<dbReference type="PANTHER" id="PTHR43201:SF8">
    <property type="entry name" value="ACYL-COA SYNTHETASE FAMILY MEMBER 3"/>
    <property type="match status" value="1"/>
</dbReference>
<organism evidence="4 5">
    <name type="scientific">Microbacterium album</name>
    <dbReference type="NCBI Taxonomy" id="2053191"/>
    <lineage>
        <taxon>Bacteria</taxon>
        <taxon>Bacillati</taxon>
        <taxon>Actinomycetota</taxon>
        <taxon>Actinomycetes</taxon>
        <taxon>Micrococcales</taxon>
        <taxon>Microbacteriaceae</taxon>
        <taxon>Microbacterium</taxon>
    </lineage>
</organism>
<dbReference type="PROSITE" id="PS00455">
    <property type="entry name" value="AMP_BINDING"/>
    <property type="match status" value="1"/>
</dbReference>
<dbReference type="InterPro" id="IPR025110">
    <property type="entry name" value="AMP-bd_C"/>
</dbReference>
<dbReference type="RefSeq" id="WP_188754789.1">
    <property type="nucleotide sequence ID" value="NZ_BMJY01000002.1"/>
</dbReference>
<evidence type="ECO:0000313" key="5">
    <source>
        <dbReference type="Proteomes" id="UP000657592"/>
    </source>
</evidence>
<dbReference type="Proteomes" id="UP000657592">
    <property type="component" value="Unassembled WGS sequence"/>
</dbReference>
<gene>
    <name evidence="4" type="ORF">GCM10010921_06160</name>
</gene>
<evidence type="ECO:0000313" key="4">
    <source>
        <dbReference type="EMBL" id="GGH36778.1"/>
    </source>
</evidence>
<proteinExistence type="inferred from homology"/>
<dbReference type="CDD" id="cd05941">
    <property type="entry name" value="MCS"/>
    <property type="match status" value="1"/>
</dbReference>
<comment type="caution">
    <text evidence="4">The sequence shown here is derived from an EMBL/GenBank/DDBJ whole genome shotgun (WGS) entry which is preliminary data.</text>
</comment>
<evidence type="ECO:0000256" key="1">
    <source>
        <dbReference type="ARBA" id="ARBA00006432"/>
    </source>
</evidence>
<evidence type="ECO:0000259" key="3">
    <source>
        <dbReference type="Pfam" id="PF13193"/>
    </source>
</evidence>
<sequence>MSHHGTNLVSHLLPEDRERTAIHLPGGGVVGYGELADLSARYAGALAAAGVAPGDRLIALTQKSLRAVALYLATLRVGAVYVPINPAYTRAELEYFVRDARPSLVVTDPAREEELALVCGPLSARVATLSEDGSGSLDRDADPRPAEHDIAARESDDLAAILYTSGTTGRSKGAMLTHGNLLANAQTLKSAWEYTADDVLVHALPIFHTHGLFVGLNVSLLSRASVILLPKFDVAAIADALPRATVLMGVPTYYTRLLEVPDLRARCAGVRLFVSGSAPLLTATHTEWRERTGHAILERYGMTETTMLTSNPLHGERRPGTVGPPLPGVSVRIADADENGVGSIQVAGPNVFRGYWEMPEKTASEFTTDGFFITGDLGRIDEDGYVQIVGRAKDLVITGGYNVYPKEVETAIDALDGVAESAVFGVPDPDFGEQVVAAIVPEEGAAIDQSAVERHLAERLARYKQPREYVFVDELPRNVMGKVQKTVLRETYARAEHAA</sequence>